<keyword evidence="3" id="KW-1185">Reference proteome</keyword>
<dbReference type="Proteomes" id="UP000662747">
    <property type="component" value="Chromosome"/>
</dbReference>
<sequence>MELPPTDEDLRRKLEGRVERLEAGLGHYRLLDEALADGDWEDRLRDQPALMKKVLKGDAECLEALERVKKRAEVERWPEHMRVLGLASEVSACRTRLEARLRKRLGEVKTVRGEPPLEEALRQLEALVRVPVSMVTEPGESFVLNGGVLGEWKQNLVAAGYCVSMLAILPFCLYAMTQAWGAKQSLWWMVSAVPVLASVLAYAAFRWLSPGSLWLTPRRLVWAPPRSSPIELRLDSIPEGGVTVEERGKVLRVEGDRLMRLRGLERSFSERLQLWLEMLRQPELRERPALVEKPVEMACFRARLRRGTLWESGYAVLMRRMLFFLPEADGGSALVRAATGRTLAFPVELSWVLELLRWQPESDLDAYLLRAVKASRGAAWPSDLARHSSNVPLEQELHFTYGNEVLVGSAPRRELNAIERILASWRRSRGPVVSLPRSGA</sequence>
<keyword evidence="1" id="KW-0812">Transmembrane</keyword>
<gene>
    <name evidence="2" type="ORF">JY651_49645</name>
</gene>
<evidence type="ECO:0000256" key="1">
    <source>
        <dbReference type="SAM" id="Phobius"/>
    </source>
</evidence>
<keyword evidence="1" id="KW-1133">Transmembrane helix</keyword>
<proteinExistence type="predicted"/>
<evidence type="ECO:0000313" key="3">
    <source>
        <dbReference type="Proteomes" id="UP000662747"/>
    </source>
</evidence>
<keyword evidence="1" id="KW-0472">Membrane</keyword>
<organism evidence="2 3">
    <name type="scientific">Pyxidicoccus parkwayensis</name>
    <dbReference type="NCBI Taxonomy" id="2813578"/>
    <lineage>
        <taxon>Bacteria</taxon>
        <taxon>Pseudomonadati</taxon>
        <taxon>Myxococcota</taxon>
        <taxon>Myxococcia</taxon>
        <taxon>Myxococcales</taxon>
        <taxon>Cystobacterineae</taxon>
        <taxon>Myxococcaceae</taxon>
        <taxon>Pyxidicoccus</taxon>
    </lineage>
</organism>
<dbReference type="EMBL" id="CP071090">
    <property type="protein sequence ID" value="QSQ23068.1"/>
    <property type="molecule type" value="Genomic_DNA"/>
</dbReference>
<reference evidence="2 3" key="1">
    <citation type="submission" date="2021-02" db="EMBL/GenBank/DDBJ databases">
        <title>De Novo genome assembly of isolated myxobacteria.</title>
        <authorList>
            <person name="Stevens D.C."/>
        </authorList>
    </citation>
    <scope>NUCLEOTIDE SEQUENCE [LARGE SCALE GENOMIC DNA]</scope>
    <source>
        <strain evidence="3">SCPEA02</strain>
    </source>
</reference>
<feature type="transmembrane region" description="Helical" evidence="1">
    <location>
        <begin position="156"/>
        <end position="180"/>
    </location>
</feature>
<dbReference type="RefSeq" id="WP_206724644.1">
    <property type="nucleotide sequence ID" value="NZ_CP071090.1"/>
</dbReference>
<evidence type="ECO:0000313" key="2">
    <source>
        <dbReference type="EMBL" id="QSQ23068.1"/>
    </source>
</evidence>
<feature type="transmembrane region" description="Helical" evidence="1">
    <location>
        <begin position="186"/>
        <end position="208"/>
    </location>
</feature>
<protein>
    <submittedName>
        <fullName evidence="2">Uncharacterized protein</fullName>
    </submittedName>
</protein>
<name>A0ABX7NX82_9BACT</name>
<accession>A0ABX7NX82</accession>